<dbReference type="SUPFAM" id="SSF49373">
    <property type="entry name" value="Invasin/intimin cell-adhesion fragments"/>
    <property type="match status" value="1"/>
</dbReference>
<dbReference type="HOGENOM" id="CLU_272830_0_0_0"/>
<dbReference type="InterPro" id="IPR003344">
    <property type="entry name" value="Big_1_dom"/>
</dbReference>
<evidence type="ECO:0000313" key="5">
    <source>
        <dbReference type="Proteomes" id="UP000002432"/>
    </source>
</evidence>
<dbReference type="STRING" id="204669.Acid345_2775"/>
<dbReference type="eggNOG" id="COG3391">
    <property type="taxonomic scope" value="Bacteria"/>
</dbReference>
<dbReference type="RefSeq" id="WP_011523577.1">
    <property type="nucleotide sequence ID" value="NC_008009.1"/>
</dbReference>
<feature type="signal peptide" evidence="2">
    <location>
        <begin position="1"/>
        <end position="23"/>
    </location>
</feature>
<evidence type="ECO:0000313" key="4">
    <source>
        <dbReference type="EMBL" id="ABF41776.1"/>
    </source>
</evidence>
<reference evidence="4 5" key="1">
    <citation type="journal article" date="2009" name="Appl. Environ. Microbiol.">
        <title>Three genomes from the phylum Acidobacteria provide insight into the lifestyles of these microorganisms in soils.</title>
        <authorList>
            <person name="Ward N.L."/>
            <person name="Challacombe J.F."/>
            <person name="Janssen P.H."/>
            <person name="Henrissat B."/>
            <person name="Coutinho P.M."/>
            <person name="Wu M."/>
            <person name="Xie G."/>
            <person name="Haft D.H."/>
            <person name="Sait M."/>
            <person name="Badger J."/>
            <person name="Barabote R.D."/>
            <person name="Bradley B."/>
            <person name="Brettin T.S."/>
            <person name="Brinkac L.M."/>
            <person name="Bruce D."/>
            <person name="Creasy T."/>
            <person name="Daugherty S.C."/>
            <person name="Davidsen T.M."/>
            <person name="DeBoy R.T."/>
            <person name="Detter J.C."/>
            <person name="Dodson R.J."/>
            <person name="Durkin A.S."/>
            <person name="Ganapathy A."/>
            <person name="Gwinn-Giglio M."/>
            <person name="Han C.S."/>
            <person name="Khouri H."/>
            <person name="Kiss H."/>
            <person name="Kothari S.P."/>
            <person name="Madupu R."/>
            <person name="Nelson K.E."/>
            <person name="Nelson W.C."/>
            <person name="Paulsen I."/>
            <person name="Penn K."/>
            <person name="Ren Q."/>
            <person name="Rosovitz M.J."/>
            <person name="Selengut J.D."/>
            <person name="Shrivastava S."/>
            <person name="Sullivan S.A."/>
            <person name="Tapia R."/>
            <person name="Thompson L.S."/>
            <person name="Watkins K.L."/>
            <person name="Yang Q."/>
            <person name="Yu C."/>
            <person name="Zafar N."/>
            <person name="Zhou L."/>
            <person name="Kuske C.R."/>
        </authorList>
    </citation>
    <scope>NUCLEOTIDE SEQUENCE [LARGE SCALE GENOMIC DNA]</scope>
    <source>
        <strain evidence="4 5">Ellin345</strain>
    </source>
</reference>
<proteinExistence type="inferred from homology"/>
<evidence type="ECO:0000259" key="3">
    <source>
        <dbReference type="PROSITE" id="PS51127"/>
    </source>
</evidence>
<feature type="chain" id="PRO_5004191448" description="Big-1 domain-containing protein" evidence="2">
    <location>
        <begin position="24"/>
        <end position="1182"/>
    </location>
</feature>
<dbReference type="EnsemblBacteria" id="ABF41776">
    <property type="protein sequence ID" value="ABF41776"/>
    <property type="gene ID" value="Acid345_2775"/>
</dbReference>
<dbReference type="KEGG" id="aba:Acid345_2775"/>
<dbReference type="InterPro" id="IPR008964">
    <property type="entry name" value="Invasin/intimin_cell_adhesion"/>
</dbReference>
<dbReference type="InterPro" id="IPR013783">
    <property type="entry name" value="Ig-like_fold"/>
</dbReference>
<dbReference type="Pfam" id="PF16640">
    <property type="entry name" value="Big_3_5"/>
    <property type="match status" value="1"/>
</dbReference>
<evidence type="ECO:0000256" key="1">
    <source>
        <dbReference type="ARBA" id="ARBA00010116"/>
    </source>
</evidence>
<accession>Q1IMX4</accession>
<dbReference type="EMBL" id="CP000360">
    <property type="protein sequence ID" value="ABF41776.1"/>
    <property type="molecule type" value="Genomic_DNA"/>
</dbReference>
<feature type="domain" description="Big-1" evidence="3">
    <location>
        <begin position="501"/>
        <end position="602"/>
    </location>
</feature>
<dbReference type="AlphaFoldDB" id="Q1IMX4"/>
<dbReference type="eggNOG" id="COG1404">
    <property type="taxonomic scope" value="Bacteria"/>
</dbReference>
<dbReference type="Gene3D" id="2.60.40.10">
    <property type="entry name" value="Immunoglobulins"/>
    <property type="match status" value="2"/>
</dbReference>
<keyword evidence="2" id="KW-0732">Signal</keyword>
<dbReference type="PROSITE" id="PS51127">
    <property type="entry name" value="BIG1"/>
    <property type="match status" value="1"/>
</dbReference>
<name>Q1IMX4_KORVE</name>
<dbReference type="OrthoDB" id="9800475at2"/>
<evidence type="ECO:0000256" key="2">
    <source>
        <dbReference type="SAM" id="SignalP"/>
    </source>
</evidence>
<gene>
    <name evidence="4" type="ordered locus">Acid345_2775</name>
</gene>
<organism evidence="4 5">
    <name type="scientific">Koribacter versatilis (strain Ellin345)</name>
    <dbReference type="NCBI Taxonomy" id="204669"/>
    <lineage>
        <taxon>Bacteria</taxon>
        <taxon>Pseudomonadati</taxon>
        <taxon>Acidobacteriota</taxon>
        <taxon>Terriglobia</taxon>
        <taxon>Terriglobales</taxon>
        <taxon>Candidatus Korobacteraceae</taxon>
        <taxon>Candidatus Korobacter</taxon>
    </lineage>
</organism>
<comment type="similarity">
    <text evidence="1">Belongs to the intimin/invasin family.</text>
</comment>
<dbReference type="InterPro" id="IPR032109">
    <property type="entry name" value="Big_3_5"/>
</dbReference>
<keyword evidence="5" id="KW-1185">Reference proteome</keyword>
<sequence length="1182" mass="119163">MRFRPLLPVVALLCFFTGTTALAQTFTSSSISLPATSLSTTTAQPGTPFPQTISVNLGGATVAGLQVKLNDWYWQNSLTYPLEIMLVGPDGTDLVFFGGNCDDANFDLQSFTNTLTLADSASGDPPNGIPAASPSACSNNATYKPFVNQELVSNSPPACPTFAGSGISSPTCADSTHTLNSVFGGRIASGTWKVYAQVWPENSIDSTNAGSLGSVSLLISVPVASSTTTAISSSNNPSFTGSSVTFTATVLSAGSPVTSGTVTFTDNGSTISGCGSDALSSGSATCTTSFGSEGSHTIQATYNPASGYSSSSGSVSQFVNNHTTVNGQAFCNSGTIAISSAGLTVPYPQHVFVSGLTGTMDEMTLTLNDVTSNGGVGNLKAMLVAPDGKAFVSTANAGGSTAPSSLTMKLSDVGTAFLDAAANATAPDSGTTYLPTYYAPAVSFPAPAPASGVNAPYSFGSATFLSTFGSENLNAAGSTDQQWSLYLSDQSGDTVTVGGYCLSFATSSNQATATALSPSPLSATLGNPVTLTANVTASGSPLAGATVTFYQSGIAAPIGSGTTDSNGNAAITTSPATEGLYNYSAEASLGSYSPSTGNASLQVDQPTTHPSANTFCNNGEIDITASSAQPLEYPSRILVSNLAGTTQSVSVSINHVTHSNVNELAMMLASPGNADLVFWSGVGAGGVTDQNFVIADTAATRFPPGTLSGGTYQPSAGVTLSFPSPAPAPVYAAVQGSGTLHAEFAGFDPNGYWSFFALDNTADGSTGSIGQRCLTFTQNAPSVGISINHVPDVFVLGDTNDTYTINVTNHGPGPTDSSLILTDTLPSGLSVVSMAGTNVDTGWSCDSGTLTCTRSTPLAYNASDPVTLTVSVGSNAPVGSNSITNSATVAGGSASGGTANDPTTVASPTAIMLNPTPGTTLPGASTTFTWTAGASATAYSLYIGSTPGAHDLGYVYAGSSLSTDVNNLPTGGGTVYLTLYSYLKSGWSGTRYQYSASGIPTAATMATPTDGSTLPASTLFTWNPGSGVTQYSLYVGTTPGGNDIAFVNARTGTSASVSIPQTGGLVYTKLYSLISGTYQSNLYKYVAGGVGAPATMTVPTDGSTISGGSAAFQWTAGTGVSQYSLYIGTTPGASDLRYVNAHLGLASTVNGLPTDGSTVYVTLYSLIGGHYQHTVYSYITSP</sequence>
<dbReference type="Proteomes" id="UP000002432">
    <property type="component" value="Chromosome"/>
</dbReference>
<protein>
    <recommendedName>
        <fullName evidence="3">Big-1 domain-containing protein</fullName>
    </recommendedName>
</protein>